<dbReference type="PRINTS" id="PR00097">
    <property type="entry name" value="ANTSNTHASEII"/>
</dbReference>
<reference evidence="3 4" key="1">
    <citation type="journal article" date="2016" name="Nat. Commun.">
        <title>Thousands of microbial genomes shed light on interconnected biogeochemical processes in an aquifer system.</title>
        <authorList>
            <person name="Anantharaman K."/>
            <person name="Brown C.T."/>
            <person name="Hug L.A."/>
            <person name="Sharon I."/>
            <person name="Castelle C.J."/>
            <person name="Probst A.J."/>
            <person name="Thomas B.C."/>
            <person name="Singh A."/>
            <person name="Wilkins M.J."/>
            <person name="Karaoz U."/>
            <person name="Brodie E.L."/>
            <person name="Williams K.H."/>
            <person name="Hubbard S.S."/>
            <person name="Banfield J.F."/>
        </authorList>
    </citation>
    <scope>NUCLEOTIDE SEQUENCE [LARGE SCALE GENOMIC DNA]</scope>
</reference>
<dbReference type="Pfam" id="PF00117">
    <property type="entry name" value="GATase"/>
    <property type="match status" value="1"/>
</dbReference>
<dbReference type="PANTHER" id="PTHR43418">
    <property type="entry name" value="MULTIFUNCTIONAL TRYPTOPHAN BIOSYNTHESIS PROTEIN-RELATED"/>
    <property type="match status" value="1"/>
</dbReference>
<dbReference type="PANTHER" id="PTHR43418:SF4">
    <property type="entry name" value="MULTIFUNCTIONAL TRYPTOPHAN BIOSYNTHESIS PROTEIN"/>
    <property type="match status" value="1"/>
</dbReference>
<dbReference type="FunFam" id="3.40.50.880:FF:000003">
    <property type="entry name" value="Anthranilate synthase component II"/>
    <property type="match status" value="1"/>
</dbReference>
<evidence type="ECO:0000259" key="2">
    <source>
        <dbReference type="Pfam" id="PF00117"/>
    </source>
</evidence>
<gene>
    <name evidence="3" type="ORF">A2557_03810</name>
</gene>
<dbReference type="CDD" id="cd01743">
    <property type="entry name" value="GATase1_Anthranilate_Synthase"/>
    <property type="match status" value="1"/>
</dbReference>
<dbReference type="PROSITE" id="PS51273">
    <property type="entry name" value="GATASE_TYPE_1"/>
    <property type="match status" value="1"/>
</dbReference>
<dbReference type="SUPFAM" id="SSF52317">
    <property type="entry name" value="Class I glutamine amidotransferase-like"/>
    <property type="match status" value="1"/>
</dbReference>
<dbReference type="PRINTS" id="PR00096">
    <property type="entry name" value="GATASE"/>
</dbReference>
<name>A0A1F6GRV7_9PROT</name>
<dbReference type="InterPro" id="IPR029062">
    <property type="entry name" value="Class_I_gatase-like"/>
</dbReference>
<accession>A0A1F6GRV7</accession>
<evidence type="ECO:0000313" key="4">
    <source>
        <dbReference type="Proteomes" id="UP000177583"/>
    </source>
</evidence>
<evidence type="ECO:0000256" key="1">
    <source>
        <dbReference type="ARBA" id="ARBA00022962"/>
    </source>
</evidence>
<keyword evidence="1" id="KW-0315">Glutamine amidotransferase</keyword>
<dbReference type="NCBIfam" id="TIGR00566">
    <property type="entry name" value="trpG_papA"/>
    <property type="match status" value="1"/>
</dbReference>
<feature type="domain" description="Glutamine amidotransferase" evidence="2">
    <location>
        <begin position="3"/>
        <end position="183"/>
    </location>
</feature>
<dbReference type="GO" id="GO:0005829">
    <property type="term" value="C:cytosol"/>
    <property type="evidence" value="ECO:0007669"/>
    <property type="project" value="TreeGrafter"/>
</dbReference>
<organism evidence="3 4">
    <name type="scientific">Candidatus Lambdaproteobacteria bacterium RIFOXYD2_FULL_56_26</name>
    <dbReference type="NCBI Taxonomy" id="1817773"/>
    <lineage>
        <taxon>Bacteria</taxon>
        <taxon>Pseudomonadati</taxon>
        <taxon>Pseudomonadota</taxon>
        <taxon>Candidatus Lambdaproteobacteria</taxon>
    </lineage>
</organism>
<dbReference type="InterPro" id="IPR017926">
    <property type="entry name" value="GATASE"/>
</dbReference>
<evidence type="ECO:0000313" key="3">
    <source>
        <dbReference type="EMBL" id="OGH00810.1"/>
    </source>
</evidence>
<dbReference type="GO" id="GO:0000162">
    <property type="term" value="P:L-tryptophan biosynthetic process"/>
    <property type="evidence" value="ECO:0007669"/>
    <property type="project" value="TreeGrafter"/>
</dbReference>
<dbReference type="PRINTS" id="PR00099">
    <property type="entry name" value="CPSGATASE"/>
</dbReference>
<dbReference type="Proteomes" id="UP000177583">
    <property type="component" value="Unassembled WGS sequence"/>
</dbReference>
<comment type="caution">
    <text evidence="3">The sequence shown here is derived from an EMBL/GenBank/DDBJ whole genome shotgun (WGS) entry which is preliminary data.</text>
</comment>
<sequence>MILLVDNQDSFTFNLFQAVETLGTRCLVVSAAEARPEVVRQLGPLGLILSPGPGNPDQAKESLVLAQTFGGQLPILGVCLGHQVLGVAFGAKWRAAKRLVYGKGEEIWHPGQGILAGLPQPFVAARYHSLALEAPPPGFVALAQTQDGELMAMAHRSWPVFGLQFHPESFLTPAGNQILKNFLSLCLHGA</sequence>
<dbReference type="AlphaFoldDB" id="A0A1F6GRV7"/>
<dbReference type="InterPro" id="IPR050472">
    <property type="entry name" value="Anth_synth/Amidotransfase"/>
</dbReference>
<dbReference type="GO" id="GO:0004049">
    <property type="term" value="F:anthranilate synthase activity"/>
    <property type="evidence" value="ECO:0007669"/>
    <property type="project" value="TreeGrafter"/>
</dbReference>
<dbReference type="EMBL" id="MFNF01000042">
    <property type="protein sequence ID" value="OGH00810.1"/>
    <property type="molecule type" value="Genomic_DNA"/>
</dbReference>
<protein>
    <recommendedName>
        <fullName evidence="2">Glutamine amidotransferase domain-containing protein</fullName>
    </recommendedName>
</protein>
<dbReference type="InterPro" id="IPR006221">
    <property type="entry name" value="TrpG/PapA_dom"/>
</dbReference>
<dbReference type="Gene3D" id="3.40.50.880">
    <property type="match status" value="1"/>
</dbReference>
<proteinExistence type="predicted"/>